<sequence length="60" mass="6907">MGSEFAGDRFLLFRLITLVRSLGYSIFTRTFLQGSATHSKVESTRFKNQARMNSRNPHNI</sequence>
<dbReference type="InParanoid" id="A0A251U425"/>
<accession>A0A251U425</accession>
<evidence type="ECO:0000313" key="2">
    <source>
        <dbReference type="Proteomes" id="UP000215914"/>
    </source>
</evidence>
<name>A0A251U425_HELAN</name>
<evidence type="ECO:0000313" key="1">
    <source>
        <dbReference type="EMBL" id="OTG17793.1"/>
    </source>
</evidence>
<proteinExistence type="predicted"/>
<dbReference type="AlphaFoldDB" id="A0A251U425"/>
<dbReference type="Proteomes" id="UP000215914">
    <property type="component" value="Chromosome 8"/>
</dbReference>
<keyword evidence="2" id="KW-1185">Reference proteome</keyword>
<protein>
    <submittedName>
        <fullName evidence="1">Uncharacterized protein</fullName>
    </submittedName>
</protein>
<organism evidence="1 2">
    <name type="scientific">Helianthus annuus</name>
    <name type="common">Common sunflower</name>
    <dbReference type="NCBI Taxonomy" id="4232"/>
    <lineage>
        <taxon>Eukaryota</taxon>
        <taxon>Viridiplantae</taxon>
        <taxon>Streptophyta</taxon>
        <taxon>Embryophyta</taxon>
        <taxon>Tracheophyta</taxon>
        <taxon>Spermatophyta</taxon>
        <taxon>Magnoliopsida</taxon>
        <taxon>eudicotyledons</taxon>
        <taxon>Gunneridae</taxon>
        <taxon>Pentapetalae</taxon>
        <taxon>asterids</taxon>
        <taxon>campanulids</taxon>
        <taxon>Asterales</taxon>
        <taxon>Asteraceae</taxon>
        <taxon>Asteroideae</taxon>
        <taxon>Heliantheae alliance</taxon>
        <taxon>Heliantheae</taxon>
        <taxon>Helianthus</taxon>
    </lineage>
</organism>
<gene>
    <name evidence="1" type="ORF">HannXRQ_Chr08g0216121</name>
</gene>
<dbReference type="EMBL" id="CM007897">
    <property type="protein sequence ID" value="OTG17793.1"/>
    <property type="molecule type" value="Genomic_DNA"/>
</dbReference>
<reference evidence="2" key="1">
    <citation type="journal article" date="2017" name="Nature">
        <title>The sunflower genome provides insights into oil metabolism, flowering and Asterid evolution.</title>
        <authorList>
            <person name="Badouin H."/>
            <person name="Gouzy J."/>
            <person name="Grassa C.J."/>
            <person name="Murat F."/>
            <person name="Staton S.E."/>
            <person name="Cottret L."/>
            <person name="Lelandais-Briere C."/>
            <person name="Owens G.L."/>
            <person name="Carrere S."/>
            <person name="Mayjonade B."/>
            <person name="Legrand L."/>
            <person name="Gill N."/>
            <person name="Kane N.C."/>
            <person name="Bowers J.E."/>
            <person name="Hubner S."/>
            <person name="Bellec A."/>
            <person name="Berard A."/>
            <person name="Berges H."/>
            <person name="Blanchet N."/>
            <person name="Boniface M.C."/>
            <person name="Brunel D."/>
            <person name="Catrice O."/>
            <person name="Chaidir N."/>
            <person name="Claudel C."/>
            <person name="Donnadieu C."/>
            <person name="Faraut T."/>
            <person name="Fievet G."/>
            <person name="Helmstetter N."/>
            <person name="King M."/>
            <person name="Knapp S.J."/>
            <person name="Lai Z."/>
            <person name="Le Paslier M.C."/>
            <person name="Lippi Y."/>
            <person name="Lorenzon L."/>
            <person name="Mandel J.R."/>
            <person name="Marage G."/>
            <person name="Marchand G."/>
            <person name="Marquand E."/>
            <person name="Bret-Mestries E."/>
            <person name="Morien E."/>
            <person name="Nambeesan S."/>
            <person name="Nguyen T."/>
            <person name="Pegot-Espagnet P."/>
            <person name="Pouilly N."/>
            <person name="Raftis F."/>
            <person name="Sallet E."/>
            <person name="Schiex T."/>
            <person name="Thomas J."/>
            <person name="Vandecasteele C."/>
            <person name="Vares D."/>
            <person name="Vear F."/>
            <person name="Vautrin S."/>
            <person name="Crespi M."/>
            <person name="Mangin B."/>
            <person name="Burke J.M."/>
            <person name="Salse J."/>
            <person name="Munos S."/>
            <person name="Vincourt P."/>
            <person name="Rieseberg L.H."/>
            <person name="Langlade N.B."/>
        </authorList>
    </citation>
    <scope>NUCLEOTIDE SEQUENCE [LARGE SCALE GENOMIC DNA]</scope>
    <source>
        <strain evidence="2">cv. SF193</strain>
    </source>
</reference>